<dbReference type="GO" id="GO:0008270">
    <property type="term" value="F:zinc ion binding"/>
    <property type="evidence" value="ECO:0007669"/>
    <property type="project" value="UniProtKB-KW"/>
</dbReference>
<dbReference type="GO" id="GO:0000245">
    <property type="term" value="P:spliceosomal complex assembly"/>
    <property type="evidence" value="ECO:0007669"/>
    <property type="project" value="EnsemblFungi"/>
</dbReference>
<evidence type="ECO:0000256" key="5">
    <source>
        <dbReference type="ARBA" id="ARBA00022833"/>
    </source>
</evidence>
<dbReference type="InterPro" id="IPR052092">
    <property type="entry name" value="SF3A2"/>
</dbReference>
<dbReference type="Pfam" id="PF16835">
    <property type="entry name" value="SF3A2"/>
    <property type="match status" value="1"/>
</dbReference>
<keyword evidence="5" id="KW-0862">Zinc</keyword>
<keyword evidence="11" id="KW-1185">Reference proteome</keyword>
<gene>
    <name evidence="10" type="ORF">WICANDRAFT_34510</name>
</gene>
<keyword evidence="3" id="KW-0747">Spliceosome</keyword>
<keyword evidence="3" id="KW-0507">mRNA processing</keyword>
<evidence type="ECO:0000256" key="2">
    <source>
        <dbReference type="ARBA" id="ARBA00022723"/>
    </source>
</evidence>
<organism evidence="10 11">
    <name type="scientific">Wickerhamomyces anomalus (strain ATCC 58044 / CBS 1984 / NCYC 433 / NRRL Y-366-8)</name>
    <name type="common">Yeast</name>
    <name type="synonym">Hansenula anomala</name>
    <dbReference type="NCBI Taxonomy" id="683960"/>
    <lineage>
        <taxon>Eukaryota</taxon>
        <taxon>Fungi</taxon>
        <taxon>Dikarya</taxon>
        <taxon>Ascomycota</taxon>
        <taxon>Saccharomycotina</taxon>
        <taxon>Saccharomycetes</taxon>
        <taxon>Phaffomycetales</taxon>
        <taxon>Wickerhamomycetaceae</taxon>
        <taxon>Wickerhamomyces</taxon>
    </lineage>
</organism>
<dbReference type="STRING" id="683960.A0A1E3NYN0"/>
<keyword evidence="4" id="KW-0863">Zinc-finger</keyword>
<evidence type="ECO:0000256" key="3">
    <source>
        <dbReference type="ARBA" id="ARBA00022728"/>
    </source>
</evidence>
<dbReference type="GO" id="GO:0005686">
    <property type="term" value="C:U2 snRNP"/>
    <property type="evidence" value="ECO:0007669"/>
    <property type="project" value="EnsemblFungi"/>
</dbReference>
<dbReference type="GO" id="GO:0000974">
    <property type="term" value="C:Prp19 complex"/>
    <property type="evidence" value="ECO:0007669"/>
    <property type="project" value="EnsemblFungi"/>
</dbReference>
<dbReference type="PANTHER" id="PTHR23205:SF0">
    <property type="entry name" value="SPLICING FACTOR 3A SUBUNIT 2"/>
    <property type="match status" value="1"/>
</dbReference>
<keyword evidence="7" id="KW-0539">Nucleus</keyword>
<proteinExistence type="inferred from homology"/>
<dbReference type="GO" id="GO:0071013">
    <property type="term" value="C:catalytic step 2 spliceosome"/>
    <property type="evidence" value="ECO:0007669"/>
    <property type="project" value="TreeGrafter"/>
</dbReference>
<accession>A0A1E3NYN0</accession>
<dbReference type="InterPro" id="IPR003604">
    <property type="entry name" value="Matrin/U1-like-C_Znf_C2H2"/>
</dbReference>
<dbReference type="GO" id="GO:0003723">
    <property type="term" value="F:RNA binding"/>
    <property type="evidence" value="ECO:0007669"/>
    <property type="project" value="EnsemblFungi"/>
</dbReference>
<dbReference type="GeneID" id="30199442"/>
<evidence type="ECO:0000313" key="11">
    <source>
        <dbReference type="Proteomes" id="UP000094112"/>
    </source>
</evidence>
<feature type="region of interest" description="Disordered" evidence="8">
    <location>
        <begin position="1"/>
        <end position="21"/>
    </location>
</feature>
<dbReference type="SMART" id="SM01050">
    <property type="entry name" value="CactinC_cactus"/>
    <property type="match status" value="1"/>
</dbReference>
<dbReference type="InterPro" id="IPR013087">
    <property type="entry name" value="Znf_C2H2_type"/>
</dbReference>
<evidence type="ECO:0000256" key="7">
    <source>
        <dbReference type="ARBA" id="ARBA00023242"/>
    </source>
</evidence>
<keyword evidence="2" id="KW-0479">Metal-binding</keyword>
<evidence type="ECO:0000259" key="9">
    <source>
        <dbReference type="SMART" id="SM00451"/>
    </source>
</evidence>
<dbReference type="RefSeq" id="XP_019037307.1">
    <property type="nucleotide sequence ID" value="XM_019182196.1"/>
</dbReference>
<evidence type="ECO:0000256" key="8">
    <source>
        <dbReference type="SAM" id="MobiDB-lite"/>
    </source>
</evidence>
<evidence type="ECO:0000256" key="4">
    <source>
        <dbReference type="ARBA" id="ARBA00022771"/>
    </source>
</evidence>
<dbReference type="PANTHER" id="PTHR23205">
    <property type="entry name" value="SPLICING FACTOR 3A SUBUNIT 2"/>
    <property type="match status" value="1"/>
</dbReference>
<dbReference type="EMBL" id="KV454212">
    <property type="protein sequence ID" value="ODQ58100.1"/>
    <property type="molecule type" value="Genomic_DNA"/>
</dbReference>
<reference evidence="10 11" key="1">
    <citation type="journal article" date="2016" name="Proc. Natl. Acad. Sci. U.S.A.">
        <title>Comparative genomics of biotechnologically important yeasts.</title>
        <authorList>
            <person name="Riley R."/>
            <person name="Haridas S."/>
            <person name="Wolfe K.H."/>
            <person name="Lopes M.R."/>
            <person name="Hittinger C.T."/>
            <person name="Goeker M."/>
            <person name="Salamov A.A."/>
            <person name="Wisecaver J.H."/>
            <person name="Long T.M."/>
            <person name="Calvey C.H."/>
            <person name="Aerts A.L."/>
            <person name="Barry K.W."/>
            <person name="Choi C."/>
            <person name="Clum A."/>
            <person name="Coughlan A.Y."/>
            <person name="Deshpande S."/>
            <person name="Douglass A.P."/>
            <person name="Hanson S.J."/>
            <person name="Klenk H.-P."/>
            <person name="LaButti K.M."/>
            <person name="Lapidus A."/>
            <person name="Lindquist E.A."/>
            <person name="Lipzen A.M."/>
            <person name="Meier-Kolthoff J.P."/>
            <person name="Ohm R.A."/>
            <person name="Otillar R.P."/>
            <person name="Pangilinan J.L."/>
            <person name="Peng Y."/>
            <person name="Rokas A."/>
            <person name="Rosa C.A."/>
            <person name="Scheuner C."/>
            <person name="Sibirny A.A."/>
            <person name="Slot J.C."/>
            <person name="Stielow J.B."/>
            <person name="Sun H."/>
            <person name="Kurtzman C.P."/>
            <person name="Blackwell M."/>
            <person name="Grigoriev I.V."/>
            <person name="Jeffries T.W."/>
        </authorList>
    </citation>
    <scope>NUCLEOTIDE SEQUENCE [LARGE SCALE GENOMIC DNA]</scope>
    <source>
        <strain evidence="11">ATCC 58044 / CBS 1984 / NCYC 433 / NRRL Y-366-8</strain>
    </source>
</reference>
<dbReference type="InterPro" id="IPR031781">
    <property type="entry name" value="SF3A2_dom"/>
</dbReference>
<protein>
    <recommendedName>
        <fullName evidence="9">U1-type domain-containing protein</fullName>
    </recommendedName>
</protein>
<dbReference type="OrthoDB" id="10250970at2759"/>
<dbReference type="Pfam" id="PF12874">
    <property type="entry name" value="zf-met"/>
    <property type="match status" value="1"/>
</dbReference>
<evidence type="ECO:0000256" key="6">
    <source>
        <dbReference type="ARBA" id="ARBA00023187"/>
    </source>
</evidence>
<comment type="similarity">
    <text evidence="1">Belongs to the SF3A2 family.</text>
</comment>
<name>A0A1E3NYN0_WICAA</name>
<dbReference type="AlphaFoldDB" id="A0A1E3NYN0"/>
<dbReference type="Proteomes" id="UP000094112">
    <property type="component" value="Unassembled WGS sequence"/>
</dbReference>
<evidence type="ECO:0000313" key="10">
    <source>
        <dbReference type="EMBL" id="ODQ58100.1"/>
    </source>
</evidence>
<sequence>MDYQNRAGSKKGGGGVASASEANAYRRERIKKLVSNTIDIDNDPYVFKNHVGLLECRLCLTTHSTPESFLTHTQGRKHQMNLQKRSIFEQKHNNNNLSNLEKSGISGIQTKKSVNKIGKPGYKVMKIRHPESLEIGLLINVKFPKLNKDEIPQYRFMSVYESNLEKVKDDRFQLLIVSGDPYENIAFKIPSKEIYRNDDDNSNNSNDFWTFWDEDTKEFYIQFFYKGVS</sequence>
<keyword evidence="6" id="KW-0508">mRNA splicing</keyword>
<dbReference type="Gene3D" id="2.60.40.2690">
    <property type="match status" value="1"/>
</dbReference>
<dbReference type="SMART" id="SM00451">
    <property type="entry name" value="ZnF_U1"/>
    <property type="match status" value="1"/>
</dbReference>
<evidence type="ECO:0000256" key="1">
    <source>
        <dbReference type="ARBA" id="ARBA00008995"/>
    </source>
</evidence>
<dbReference type="GO" id="GO:0071004">
    <property type="term" value="C:U2-type prespliceosome"/>
    <property type="evidence" value="ECO:0007669"/>
    <property type="project" value="EnsemblFungi"/>
</dbReference>
<feature type="domain" description="U1-type" evidence="9">
    <location>
        <begin position="51"/>
        <end position="85"/>
    </location>
</feature>